<organism evidence="1">
    <name type="scientific">Triticum urartu</name>
    <name type="common">Red wild einkorn</name>
    <name type="synonym">Crithodium urartu</name>
    <dbReference type="NCBI Taxonomy" id="4572"/>
    <lineage>
        <taxon>Eukaryota</taxon>
        <taxon>Viridiplantae</taxon>
        <taxon>Streptophyta</taxon>
        <taxon>Embryophyta</taxon>
        <taxon>Tracheophyta</taxon>
        <taxon>Spermatophyta</taxon>
        <taxon>Magnoliopsida</taxon>
        <taxon>Liliopsida</taxon>
        <taxon>Poales</taxon>
        <taxon>Poaceae</taxon>
        <taxon>BOP clade</taxon>
        <taxon>Pooideae</taxon>
        <taxon>Triticodae</taxon>
        <taxon>Triticeae</taxon>
        <taxon>Triticinae</taxon>
        <taxon>Triticum</taxon>
    </lineage>
</organism>
<reference evidence="1" key="1">
    <citation type="journal article" date="2013" name="Nature">
        <title>Draft genome of the wheat A-genome progenitor Triticum urartu.</title>
        <authorList>
            <person name="Ling H.Q."/>
            <person name="Zhao S."/>
            <person name="Liu D."/>
            <person name="Wang J."/>
            <person name="Sun H."/>
            <person name="Zhang C."/>
            <person name="Fan H."/>
            <person name="Li D."/>
            <person name="Dong L."/>
            <person name="Tao Y."/>
            <person name="Gao C."/>
            <person name="Wu H."/>
            <person name="Li Y."/>
            <person name="Cui Y."/>
            <person name="Guo X."/>
            <person name="Zheng S."/>
            <person name="Wang B."/>
            <person name="Yu K."/>
            <person name="Liang Q."/>
            <person name="Yang W."/>
            <person name="Lou X."/>
            <person name="Chen J."/>
            <person name="Feng M."/>
            <person name="Jian J."/>
            <person name="Zhang X."/>
            <person name="Luo G."/>
            <person name="Jiang Y."/>
            <person name="Liu J."/>
            <person name="Wang Z."/>
            <person name="Sha Y."/>
            <person name="Zhang B."/>
            <person name="Wu H."/>
            <person name="Tang D."/>
            <person name="Shen Q."/>
            <person name="Xue P."/>
            <person name="Zou S."/>
            <person name="Wang X."/>
            <person name="Liu X."/>
            <person name="Wang F."/>
            <person name="Yang Y."/>
            <person name="An X."/>
            <person name="Dong Z."/>
            <person name="Zhang K."/>
            <person name="Zhang X."/>
            <person name="Luo M.C."/>
            <person name="Dvorak J."/>
            <person name="Tong Y."/>
            <person name="Wang J."/>
            <person name="Yang H."/>
            <person name="Li Z."/>
            <person name="Wang D."/>
            <person name="Zhang A."/>
            <person name="Wang J."/>
        </authorList>
    </citation>
    <scope>NUCLEOTIDE SEQUENCE</scope>
</reference>
<gene>
    <name evidence="1" type="ORF">TRIUR3_22378</name>
</gene>
<proteinExistence type="predicted"/>
<sequence length="186" mass="20662">MAPSSCCSRCFPAPPLLLQLRPRPSSPATAITSPTPLLMLLLYYLGAIREYHGLHRDPWIHQDRQVPQHTAPITTTSLNAKYRMTREAPGCHVPQLLCSISSLSSTHGRQVQRCPCPSSLATRKCEVPLHVGKTRKSDAERSTTHEPCTTSVAEHLGSTSAKYPRDHLDIKYCRLSKTLWTSSFSS</sequence>
<protein>
    <submittedName>
        <fullName evidence="1">Uncharacterized protein</fullName>
    </submittedName>
</protein>
<evidence type="ECO:0000313" key="1">
    <source>
        <dbReference type="EMBL" id="EMS46746.1"/>
    </source>
</evidence>
<dbReference type="EMBL" id="KD270314">
    <property type="protein sequence ID" value="EMS46746.1"/>
    <property type="molecule type" value="Genomic_DNA"/>
</dbReference>
<dbReference type="AlphaFoldDB" id="M7YIU4"/>
<name>M7YIU4_TRIUA</name>
<accession>M7YIU4</accession>